<proteinExistence type="predicted"/>
<feature type="region of interest" description="Disordered" evidence="2">
    <location>
        <begin position="1140"/>
        <end position="1219"/>
    </location>
</feature>
<feature type="region of interest" description="Disordered" evidence="2">
    <location>
        <begin position="352"/>
        <end position="400"/>
    </location>
</feature>
<feature type="compositionally biased region" description="Low complexity" evidence="2">
    <location>
        <begin position="1140"/>
        <end position="1150"/>
    </location>
</feature>
<feature type="compositionally biased region" description="Polar residues" evidence="2">
    <location>
        <begin position="1545"/>
        <end position="1557"/>
    </location>
</feature>
<keyword evidence="1" id="KW-0175">Coiled coil</keyword>
<comment type="caution">
    <text evidence="3">The sequence shown here is derived from an EMBL/GenBank/DDBJ whole genome shotgun (WGS) entry which is preliminary data.</text>
</comment>
<evidence type="ECO:0000256" key="1">
    <source>
        <dbReference type="SAM" id="Coils"/>
    </source>
</evidence>
<dbReference type="InterPro" id="IPR011047">
    <property type="entry name" value="Quinoprotein_ADH-like_sf"/>
</dbReference>
<gene>
    <name evidence="3" type="ORF">VaNZ11_003198</name>
</gene>
<feature type="compositionally biased region" description="Gly residues" evidence="2">
    <location>
        <begin position="365"/>
        <end position="394"/>
    </location>
</feature>
<evidence type="ECO:0000256" key="2">
    <source>
        <dbReference type="SAM" id="MobiDB-lite"/>
    </source>
</evidence>
<organism evidence="3 4">
    <name type="scientific">Volvox africanus</name>
    <dbReference type="NCBI Taxonomy" id="51714"/>
    <lineage>
        <taxon>Eukaryota</taxon>
        <taxon>Viridiplantae</taxon>
        <taxon>Chlorophyta</taxon>
        <taxon>core chlorophytes</taxon>
        <taxon>Chlorophyceae</taxon>
        <taxon>CS clade</taxon>
        <taxon>Chlamydomonadales</taxon>
        <taxon>Volvocaceae</taxon>
        <taxon>Volvox</taxon>
    </lineage>
</organism>
<dbReference type="Gene3D" id="2.130.10.10">
    <property type="entry name" value="YVTN repeat-like/Quinoprotein amine dehydrogenase"/>
    <property type="match status" value="4"/>
</dbReference>
<name>A0ABQ5RTY4_9CHLO</name>
<dbReference type="Pfam" id="PF00400">
    <property type="entry name" value="WD40"/>
    <property type="match status" value="3"/>
</dbReference>
<sequence length="1979" mass="202769">NLTSLQIKKVERHGSLGLHAHMEIGNHAKSVAARKRGGPQQATQSAPYHSFEPLKLERVYGSGSCTAAAIACPHPVVPGLLAYSCGAVVALYDSQHKQQTSFFSPKPRRSLVTGKPYACLSFSRDGAYLAAGERSPQSPEILVWEVSSTKCLQSLKGHKHGIGSISFSQDGRLLVSTGESYDGQLCVWDWQAGVLLARQHTQAEVQRACFAEELAAGASGFTITTVGKAGHFKVWSLTLPSGRNRDGHLAAAGQASLTPRPASLKEYRTSNFVGVAAAPADGSSSQALLYALTQSGVLLTLRPATRTIDKSLSLQVPAAFALAVSSGIIACACAAGVVRLFAARTLAFRGNLPRPSTAASSRRSTGGGHPDGPGGGGRSSSGGGGMVSCPGGPGADPMTSNGALFPDAVGCAFDSTGERLTVAYADRSLMVWDVRNPARVTRMRSVLSHGGIVWSAALIPPWQAALMEGPWGATVTPTLSEGVPQGDSFAPSSILCTCGTDGTVRLWNVCLNNSASPGAPASVSAAKVTRTLRAIIHAVPPAAPEVAGGSNAASGAAPGNRRYAPDAPLPVPGSTGGATSGGAAGAATVKPVALRCLRVSPCGRHLATGDTRGNLRVFSLTTLQLLMLKEAHDAEILSLDYSPPSLDGACYLVSGSRDTFVHVYDMSRGYELVGTCDAHGGAVTAVRFSAHGGRLALLSCSADKSVVFRLVQLGSCGLSFEIYHTERMSRGVLYDMAVDPSGSRAVTVAQDNQLRLFDVATGRALRNFSGDSYCGEAVAVTMDASGHLAICSCADGSVAVYDVDAGALMARGSGHSDVCTGAVLLEDHRGLVTVGGDGCALLWRLSPRLAQHMQDAAMEARRQLEQQAAAQAAMLLQQRQQQHEQQQDEQLLAQGQPVVTPTVRRRKAWDLGGAMDGSAAPVGQVGTHAGHDGDEGEDAPHQVQVDISATLLRIREGKPLLSLEKLPKWAQRTCTPAAEADLCIDSSSYCANSIQARTTATACANSSSVAGGAPALAGVWAQLAALPLVPAQQHQPEAAVRPSTAVTEPSASAGDCAQEGAAGLAMPFPHGAAAATAAATARASALAGDPRVWAEMVEEDDEIVFCDSLEDNEGPLMLLGDTQDTAPEVELNHTAGPEAGAAKRAAHANGSSKDRPGGLTGSGCGEEHERGSPSSPPALQDADGEAVAEDETPASGCGSNRLGCPPPEEGTTADGEVVKPRDLFREHFDSLGLDQSSATKAPPPDPRRLSFSLMYRHARASSGAGGHLDGATTPNYPGRASFGGALNGGVAAVGGVAAPPLVRATAAREVPTTPHLSNLPLLPTMNMVRGVGFSAPVVSILDIDGAVTSAAWTPERAMLPLTSPALAKTDKQLHELERIRLRLLSTLRKRQTNDEVAMGVAPTAGSAEATAAAAVGTTTVAAATGPPEQPVLVGDQTATDDAGRPGQQQQQQNQQQASAAARTRAPAAAPPQQPQAAEPPQVTAGASGAGDGNTASQQQPPREEVHSAGGFLLPPPPAYSPVEETPRADQAGGLDGYHLPPETPVAQSSPGFSSLTAGTPMLGKGVDGHDVTSSIIADGPCGGATVRASVEDRNNRMFVFNPIYGASPTTPIIGARSTEMAAAAVLQKGLSPRSGGAGADAGPTSSPAGSDTAAPTADDVIRTVLEFEDNAAADANVAVSSSGVCVVITEGGAEAGGGKGQRQQLAPAAMAAAPAAGTLETSPGKLQRSKLVSLPVKPKSVTNPANPPNSLAATVANALACSQASAGGAMGPMQTQGSISEADADAALTRMQSALRDFAGAYRRLVTAAAIAAAAPSVPVGAVSRYHAAARSAVAELEALLSVQDAAGVKPHLDSGAEVPPAVVCRSPQVSLDMSRSRRAHGLSRIGRGFKSGLEASSATSVAAGSVSGSMTARTGVTGAQAVSSSHPVSSSQVLLEVGLVESMVEEKLQQRMQEEMRRVEEAVMQRIMQTMLQQQQQQ</sequence>
<feature type="compositionally biased region" description="Low complexity" evidence="2">
    <location>
        <begin position="545"/>
        <end position="560"/>
    </location>
</feature>
<dbReference type="InterPro" id="IPR015943">
    <property type="entry name" value="WD40/YVTN_repeat-like_dom_sf"/>
</dbReference>
<feature type="compositionally biased region" description="Acidic residues" evidence="2">
    <location>
        <begin position="1182"/>
        <end position="1192"/>
    </location>
</feature>
<feature type="compositionally biased region" description="Low complexity" evidence="2">
    <location>
        <begin position="353"/>
        <end position="364"/>
    </location>
</feature>
<feature type="region of interest" description="Disordered" evidence="2">
    <location>
        <begin position="1423"/>
        <end position="1557"/>
    </location>
</feature>
<dbReference type="SUPFAM" id="SSF50998">
    <property type="entry name" value="Quinoprotein alcohol dehydrogenase-like"/>
    <property type="match status" value="1"/>
</dbReference>
<accession>A0ABQ5RTY4</accession>
<feature type="non-terminal residue" evidence="3">
    <location>
        <position position="1"/>
    </location>
</feature>
<dbReference type="InterPro" id="IPR036322">
    <property type="entry name" value="WD40_repeat_dom_sf"/>
</dbReference>
<keyword evidence="4" id="KW-1185">Reference proteome</keyword>
<dbReference type="SUPFAM" id="SSF50978">
    <property type="entry name" value="WD40 repeat-like"/>
    <property type="match status" value="1"/>
</dbReference>
<feature type="region of interest" description="Disordered" evidence="2">
    <location>
        <begin position="545"/>
        <end position="578"/>
    </location>
</feature>
<feature type="region of interest" description="Disordered" evidence="2">
    <location>
        <begin position="1630"/>
        <end position="1654"/>
    </location>
</feature>
<dbReference type="PANTHER" id="PTHR45589">
    <property type="entry name" value="WD REPEAT DOMAIN 62, ISOFORM G"/>
    <property type="match status" value="1"/>
</dbReference>
<dbReference type="PANTHER" id="PTHR45589:SF1">
    <property type="entry name" value="WD REPEAT DOMAIN 62, ISOFORM G"/>
    <property type="match status" value="1"/>
</dbReference>
<feature type="region of interest" description="Disordered" evidence="2">
    <location>
        <begin position="913"/>
        <end position="939"/>
    </location>
</feature>
<dbReference type="InterPro" id="IPR052779">
    <property type="entry name" value="WDR62"/>
</dbReference>
<evidence type="ECO:0000313" key="4">
    <source>
        <dbReference type="Proteomes" id="UP001165090"/>
    </source>
</evidence>
<dbReference type="Proteomes" id="UP001165090">
    <property type="component" value="Unassembled WGS sequence"/>
</dbReference>
<protein>
    <submittedName>
        <fullName evidence="3">Uncharacterized protein</fullName>
    </submittedName>
</protein>
<feature type="compositionally biased region" description="Low complexity" evidence="2">
    <location>
        <begin position="1444"/>
        <end position="1467"/>
    </location>
</feature>
<evidence type="ECO:0000313" key="3">
    <source>
        <dbReference type="EMBL" id="GLI61045.1"/>
    </source>
</evidence>
<feature type="coiled-coil region" evidence="1">
    <location>
        <begin position="850"/>
        <end position="881"/>
    </location>
</feature>
<dbReference type="SMART" id="SM00320">
    <property type="entry name" value="WD40"/>
    <property type="match status" value="10"/>
</dbReference>
<dbReference type="EMBL" id="BSDZ01000009">
    <property type="protein sequence ID" value="GLI61045.1"/>
    <property type="molecule type" value="Genomic_DNA"/>
</dbReference>
<reference evidence="3 4" key="1">
    <citation type="journal article" date="2023" name="IScience">
        <title>Expanded male sex-determining region conserved during the evolution of homothallism in the green alga Volvox.</title>
        <authorList>
            <person name="Yamamoto K."/>
            <person name="Matsuzaki R."/>
            <person name="Mahakham W."/>
            <person name="Heman W."/>
            <person name="Sekimoto H."/>
            <person name="Kawachi M."/>
            <person name="Minakuchi Y."/>
            <person name="Toyoda A."/>
            <person name="Nozaki H."/>
        </authorList>
    </citation>
    <scope>NUCLEOTIDE SEQUENCE [LARGE SCALE GENOMIC DNA]</scope>
    <source>
        <strain evidence="3 4">NIES-4468</strain>
    </source>
</reference>
<dbReference type="InterPro" id="IPR001680">
    <property type="entry name" value="WD40_rpt"/>
</dbReference>